<evidence type="ECO:0000259" key="1">
    <source>
        <dbReference type="Pfam" id="PF03190"/>
    </source>
</evidence>
<dbReference type="EMBL" id="CP012670">
    <property type="protein sequence ID" value="AUX21757.1"/>
    <property type="molecule type" value="Genomic_DNA"/>
</dbReference>
<evidence type="ECO:0000313" key="3">
    <source>
        <dbReference type="Proteomes" id="UP000295781"/>
    </source>
</evidence>
<dbReference type="GO" id="GO:0005975">
    <property type="term" value="P:carbohydrate metabolic process"/>
    <property type="evidence" value="ECO:0007669"/>
    <property type="project" value="InterPro"/>
</dbReference>
<name>A0A4P2PY28_SORCE</name>
<dbReference type="PIRSF" id="PIRSF006402">
    <property type="entry name" value="UCP006402_thioredoxin"/>
    <property type="match status" value="1"/>
</dbReference>
<sequence length="715" mass="78150">MAARTNRLANESSPYLLQHAHNPVEWYPWGPEALDLARREDRPILLSIGYAACHWCHVMERESFEDETIARRMNELFVNVKVDREERPDLDHIYQLVVQLLGRSGGWPLTAFLTPDQRPFFAGTYFPPQDRYGMPGLPKVLDAVSDAYRNRRGEVEQTAQEIAHAIARAQQAPALAAAAPSVGQGESSDLLRRASRQLLARFDNRHGGFGTRPKFPNTMSLDVLLRRGALEGDRVAAESVELALDRMREGGIWDHLRGGFHRYSTDERWLVPHFEKMLYDNALLLRLYVDGFRAFGKPIYAETAREIVGYLFAEMRDAEGGFYASQDADSDGSEGKFFVWTLEHLRAAVGDDPLAYDVARLVFGVTEEGNFEQTGATVLSQHRTVEQAAAVLAPDAGQGAAAHLERCREALARAKARMLAAREARPRPARDDKVLASWNGLLIGALADAGRALDEPAWVDAAARAFALLERKLVRGGRVGRYLKDGAPGGAKAERGGAAADDVRPGFLDDQAYLGNAALDLYEATSDPRYIEVARAIADAMLAHHWDEAVSGFFFTPDDGDALIARTQDVFDQAVPSSASMAALLCLRLAEVADERYVSPAERQPVALAPTAVENPMGFGQTVCVLDRLLRGSVTVVVVGDAAEAGDLTREAFKAYLPNRLIAVVDPARPESAAAARVAAEGKPARPGTAVAYVCRGRTCSAPVTTPAELRALLR</sequence>
<dbReference type="InterPro" id="IPR024705">
    <property type="entry name" value="Ssp411"/>
</dbReference>
<dbReference type="InterPro" id="IPR036249">
    <property type="entry name" value="Thioredoxin-like_sf"/>
</dbReference>
<dbReference type="CDD" id="cd02955">
    <property type="entry name" value="SSP411"/>
    <property type="match status" value="1"/>
</dbReference>
<dbReference type="Gene3D" id="1.50.10.20">
    <property type="match status" value="1"/>
</dbReference>
<evidence type="ECO:0000313" key="2">
    <source>
        <dbReference type="EMBL" id="AUX21757.1"/>
    </source>
</evidence>
<dbReference type="OrthoDB" id="9762614at2"/>
<reference evidence="2 3" key="1">
    <citation type="submission" date="2015-09" db="EMBL/GenBank/DDBJ databases">
        <title>Sorangium comparison.</title>
        <authorList>
            <person name="Zaburannyi N."/>
            <person name="Bunk B."/>
            <person name="Overmann J."/>
            <person name="Mueller R."/>
        </authorList>
    </citation>
    <scope>NUCLEOTIDE SEQUENCE [LARGE SCALE GENOMIC DNA]</scope>
    <source>
        <strain evidence="2 3">So ceGT47</strain>
    </source>
</reference>
<dbReference type="PANTHER" id="PTHR42899">
    <property type="entry name" value="SPERMATOGENESIS-ASSOCIATED PROTEIN 20"/>
    <property type="match status" value="1"/>
</dbReference>
<dbReference type="Pfam" id="PF03190">
    <property type="entry name" value="Thioredox_DsbH"/>
    <property type="match status" value="1"/>
</dbReference>
<protein>
    <recommendedName>
        <fullName evidence="1">Spermatogenesis-associated protein 20-like TRX domain-containing protein</fullName>
    </recommendedName>
</protein>
<proteinExistence type="predicted"/>
<dbReference type="Gene3D" id="3.40.30.10">
    <property type="entry name" value="Glutaredoxin"/>
    <property type="match status" value="1"/>
</dbReference>
<dbReference type="SUPFAM" id="SSF48208">
    <property type="entry name" value="Six-hairpin glycosidases"/>
    <property type="match status" value="1"/>
</dbReference>
<dbReference type="PANTHER" id="PTHR42899:SF1">
    <property type="entry name" value="SPERMATOGENESIS-ASSOCIATED PROTEIN 20"/>
    <property type="match status" value="1"/>
</dbReference>
<gene>
    <name evidence="2" type="ORF">SOCEGT47_022440</name>
</gene>
<dbReference type="InterPro" id="IPR004879">
    <property type="entry name" value="Ssp411-like_TRX"/>
</dbReference>
<feature type="domain" description="Spermatogenesis-associated protein 20-like TRX" evidence="1">
    <location>
        <begin position="5"/>
        <end position="166"/>
    </location>
</feature>
<organism evidence="2 3">
    <name type="scientific">Sorangium cellulosum</name>
    <name type="common">Polyangium cellulosum</name>
    <dbReference type="NCBI Taxonomy" id="56"/>
    <lineage>
        <taxon>Bacteria</taxon>
        <taxon>Pseudomonadati</taxon>
        <taxon>Myxococcota</taxon>
        <taxon>Polyangia</taxon>
        <taxon>Polyangiales</taxon>
        <taxon>Polyangiaceae</taxon>
        <taxon>Sorangium</taxon>
    </lineage>
</organism>
<dbReference type="AlphaFoldDB" id="A0A4P2PY28"/>
<dbReference type="Proteomes" id="UP000295781">
    <property type="component" value="Chromosome"/>
</dbReference>
<accession>A0A4P2PY28</accession>
<dbReference type="RefSeq" id="WP_129347032.1">
    <property type="nucleotide sequence ID" value="NZ_CP012670.1"/>
</dbReference>
<dbReference type="InterPro" id="IPR008928">
    <property type="entry name" value="6-hairpin_glycosidase_sf"/>
</dbReference>
<dbReference type="SUPFAM" id="SSF52833">
    <property type="entry name" value="Thioredoxin-like"/>
    <property type="match status" value="1"/>
</dbReference>